<proteinExistence type="predicted"/>
<feature type="transmembrane region" description="Helical" evidence="1">
    <location>
        <begin position="161"/>
        <end position="179"/>
    </location>
</feature>
<dbReference type="RefSeq" id="XP_012653076.1">
    <property type="nucleotide sequence ID" value="XM_012797622.1"/>
</dbReference>
<sequence length="214" mass="26078">MICTFLLLSYLYFYYLKKKRQHQNQLYLLFLQRIYVQLVSLKCLQTNKLERILCGTLLCKIRFQIQSYHTRVVILYKNAYIIILVVAIRNVKEITILSHMMQDVDFGLNMQRKMMESLFFNRIMIHSLELYSQLFLHPFIIRNHFIRLTLQFSKCNIWSNYLIQAQANILILYYSMSLIKRFYTIHYLFFIKLVRLLMLNFLIQINFVIILKSK</sequence>
<dbReference type="EMBL" id="GG662703">
    <property type="protein sequence ID" value="EWS74399.1"/>
    <property type="molecule type" value="Genomic_DNA"/>
</dbReference>
<gene>
    <name evidence="2" type="ORF">TTHERM_000274579</name>
</gene>
<dbReference type="AlphaFoldDB" id="W7XJX0"/>
<feature type="transmembrane region" description="Helical" evidence="1">
    <location>
        <begin position="185"/>
        <end position="211"/>
    </location>
</feature>
<feature type="transmembrane region" description="Helical" evidence="1">
    <location>
        <begin position="72"/>
        <end position="91"/>
    </location>
</feature>
<keyword evidence="1" id="KW-1133">Transmembrane helix</keyword>
<dbReference type="InParanoid" id="W7XJX0"/>
<dbReference type="GeneID" id="24438131"/>
<keyword evidence="1" id="KW-0472">Membrane</keyword>
<reference evidence="3" key="1">
    <citation type="journal article" date="2006" name="PLoS Biol.">
        <title>Macronuclear genome sequence of the ciliate Tetrahymena thermophila, a model eukaryote.</title>
        <authorList>
            <person name="Eisen J.A."/>
            <person name="Coyne R.S."/>
            <person name="Wu M."/>
            <person name="Wu D."/>
            <person name="Thiagarajan M."/>
            <person name="Wortman J.R."/>
            <person name="Badger J.H."/>
            <person name="Ren Q."/>
            <person name="Amedeo P."/>
            <person name="Jones K.M."/>
            <person name="Tallon L.J."/>
            <person name="Delcher A.L."/>
            <person name="Salzberg S.L."/>
            <person name="Silva J.C."/>
            <person name="Haas B.J."/>
            <person name="Majoros W.H."/>
            <person name="Farzad M."/>
            <person name="Carlton J.M."/>
            <person name="Smith R.K. Jr."/>
            <person name="Garg J."/>
            <person name="Pearlman R.E."/>
            <person name="Karrer K.M."/>
            <person name="Sun L."/>
            <person name="Manning G."/>
            <person name="Elde N.C."/>
            <person name="Turkewitz A.P."/>
            <person name="Asai D.J."/>
            <person name="Wilkes D.E."/>
            <person name="Wang Y."/>
            <person name="Cai H."/>
            <person name="Collins K."/>
            <person name="Stewart B.A."/>
            <person name="Lee S.R."/>
            <person name="Wilamowska K."/>
            <person name="Weinberg Z."/>
            <person name="Ruzzo W.L."/>
            <person name="Wloga D."/>
            <person name="Gaertig J."/>
            <person name="Frankel J."/>
            <person name="Tsao C.-C."/>
            <person name="Gorovsky M.A."/>
            <person name="Keeling P.J."/>
            <person name="Waller R.F."/>
            <person name="Patron N.J."/>
            <person name="Cherry J.M."/>
            <person name="Stover N.A."/>
            <person name="Krieger C.J."/>
            <person name="del Toro C."/>
            <person name="Ryder H.F."/>
            <person name="Williamson S.C."/>
            <person name="Barbeau R.A."/>
            <person name="Hamilton E.P."/>
            <person name="Orias E."/>
        </authorList>
    </citation>
    <scope>NUCLEOTIDE SEQUENCE [LARGE SCALE GENOMIC DNA]</scope>
    <source>
        <strain evidence="3">SB210</strain>
    </source>
</reference>
<evidence type="ECO:0000313" key="3">
    <source>
        <dbReference type="Proteomes" id="UP000009168"/>
    </source>
</evidence>
<organism evidence="2 3">
    <name type="scientific">Tetrahymena thermophila (strain SB210)</name>
    <dbReference type="NCBI Taxonomy" id="312017"/>
    <lineage>
        <taxon>Eukaryota</taxon>
        <taxon>Sar</taxon>
        <taxon>Alveolata</taxon>
        <taxon>Ciliophora</taxon>
        <taxon>Intramacronucleata</taxon>
        <taxon>Oligohymenophorea</taxon>
        <taxon>Hymenostomatida</taxon>
        <taxon>Tetrahymenina</taxon>
        <taxon>Tetrahymenidae</taxon>
        <taxon>Tetrahymena</taxon>
    </lineage>
</organism>
<keyword evidence="3" id="KW-1185">Reference proteome</keyword>
<dbReference type="KEGG" id="tet:TTHERM_000274579"/>
<protein>
    <submittedName>
        <fullName evidence="2">Transmembrane protein, putative</fullName>
    </submittedName>
</protein>
<evidence type="ECO:0000313" key="2">
    <source>
        <dbReference type="EMBL" id="EWS74399.1"/>
    </source>
</evidence>
<name>W7XJX0_TETTS</name>
<accession>W7XJX0</accession>
<dbReference type="Proteomes" id="UP000009168">
    <property type="component" value="Unassembled WGS sequence"/>
</dbReference>
<evidence type="ECO:0000256" key="1">
    <source>
        <dbReference type="SAM" id="Phobius"/>
    </source>
</evidence>
<keyword evidence="1 2" id="KW-0812">Transmembrane</keyword>